<evidence type="ECO:0008006" key="5">
    <source>
        <dbReference type="Google" id="ProtNLM"/>
    </source>
</evidence>
<dbReference type="EMBL" id="QMBP01000012">
    <property type="protein sequence ID" value="RAZ88508.1"/>
    <property type="molecule type" value="Genomic_DNA"/>
</dbReference>
<reference evidence="3 4" key="1">
    <citation type="submission" date="2018-07" db="EMBL/GenBank/DDBJ databases">
        <title>Diversity of Mesorhizobium strains in Brazil.</title>
        <authorList>
            <person name="Helene L.C.F."/>
            <person name="Dall'Agnol R."/>
            <person name="Delamuta J.R.M."/>
            <person name="Hungria M."/>
        </authorList>
    </citation>
    <scope>NUCLEOTIDE SEQUENCE [LARGE SCALE GENOMIC DNA]</scope>
    <source>
        <strain evidence="3 4">AC99b</strain>
    </source>
</reference>
<dbReference type="PANTHER" id="PTHR39184">
    <property type="match status" value="1"/>
</dbReference>
<dbReference type="AlphaFoldDB" id="A0A330HLE6"/>
<dbReference type="InterPro" id="IPR035412">
    <property type="entry name" value="Terminase_L_N"/>
</dbReference>
<dbReference type="Proteomes" id="UP000251558">
    <property type="component" value="Unassembled WGS sequence"/>
</dbReference>
<dbReference type="RefSeq" id="WP_112099796.1">
    <property type="nucleotide sequence ID" value="NZ_QMBP01000012.1"/>
</dbReference>
<protein>
    <recommendedName>
        <fullName evidence="5">PBSX family phage terminase large subunit</fullName>
    </recommendedName>
</protein>
<dbReference type="Pfam" id="PF17288">
    <property type="entry name" value="Terminase_3C"/>
    <property type="match status" value="1"/>
</dbReference>
<evidence type="ECO:0000313" key="4">
    <source>
        <dbReference type="Proteomes" id="UP000251558"/>
    </source>
</evidence>
<sequence>MALLTPSRAERLSRTIHQEASQLVAHGQAGLSLPVIFPRNHAQVLFAPGVPFKALKGGRGTAKSTSAASYIILRMDADNVRVACLRRFQNSIRQSSKRSLEKAIERLGLSHRFHVTKKNEIYNKVTGSEAFFGGIERNTDDMARGLEDVDIFYIDEAHSVAIASFSVIIPTIRKSGAELILCWNPRDPEDGPDKLFLANGLYAGETLVHHAEIEDNPYFFQGQMGNSMRLMKAQNHDLYLHVWRGHYDTKRGDRIFDITIGALGHNALGGVEPVYGMDLGYVDDPTVVVKCYVLEHSKTIYVAKSAHEYGCEADDLPGLIDEVIDDRGDAVICDTNEQRTTAALTRKGFNLINAEKGPGSVVAGVRWLRGYQIVVHPDCELVREEARLYKWQVDRATGKRKDVPVKGNDHTWDAIRYATQAAQAGEAVGETFLW</sequence>
<dbReference type="InterPro" id="IPR027417">
    <property type="entry name" value="P-loop_NTPase"/>
</dbReference>
<comment type="caution">
    <text evidence="3">The sequence shown here is derived from an EMBL/GenBank/DDBJ whole genome shotgun (WGS) entry which is preliminary data.</text>
</comment>
<dbReference type="InterPro" id="IPR035413">
    <property type="entry name" value="Terminase_L_C"/>
</dbReference>
<dbReference type="Gene3D" id="3.30.420.280">
    <property type="match status" value="1"/>
</dbReference>
<feature type="domain" description="Phage terminase large subunit N-terminal" evidence="1">
    <location>
        <begin position="53"/>
        <end position="246"/>
    </location>
</feature>
<feature type="domain" description="Phage terminase large subunit C-terminal" evidence="2">
    <location>
        <begin position="278"/>
        <end position="419"/>
    </location>
</feature>
<dbReference type="PANTHER" id="PTHR39184:SF1">
    <property type="entry name" value="PBSX PHAGE TERMINASE LARGE SUBUNIT"/>
    <property type="match status" value="1"/>
</dbReference>
<dbReference type="OrthoDB" id="479677at2"/>
<dbReference type="InterPro" id="IPR052380">
    <property type="entry name" value="Viral_DNA_packaging_terminase"/>
</dbReference>
<name>A0A330HLE6_9HYPH</name>
<evidence type="ECO:0000313" key="3">
    <source>
        <dbReference type="EMBL" id="RAZ88508.1"/>
    </source>
</evidence>
<evidence type="ECO:0000259" key="1">
    <source>
        <dbReference type="Pfam" id="PF04466"/>
    </source>
</evidence>
<dbReference type="Gene3D" id="3.40.50.300">
    <property type="entry name" value="P-loop containing nucleotide triphosphate hydrolases"/>
    <property type="match status" value="1"/>
</dbReference>
<keyword evidence="4" id="KW-1185">Reference proteome</keyword>
<accession>A0A330HLE6</accession>
<gene>
    <name evidence="3" type="ORF">DPM33_23575</name>
</gene>
<dbReference type="Pfam" id="PF04466">
    <property type="entry name" value="Terminase_3"/>
    <property type="match status" value="1"/>
</dbReference>
<proteinExistence type="predicted"/>
<organism evidence="3 4">
    <name type="scientific">Mesorhizobium hawassense</name>
    <dbReference type="NCBI Taxonomy" id="1209954"/>
    <lineage>
        <taxon>Bacteria</taxon>
        <taxon>Pseudomonadati</taxon>
        <taxon>Pseudomonadota</taxon>
        <taxon>Alphaproteobacteria</taxon>
        <taxon>Hyphomicrobiales</taxon>
        <taxon>Phyllobacteriaceae</taxon>
        <taxon>Mesorhizobium</taxon>
    </lineage>
</organism>
<evidence type="ECO:0000259" key="2">
    <source>
        <dbReference type="Pfam" id="PF17288"/>
    </source>
</evidence>